<gene>
    <name evidence="3" type="ORF">BRO54_3893</name>
</gene>
<protein>
    <submittedName>
        <fullName evidence="3">Iron-sulfur cluster assembly protein SufB</fullName>
    </submittedName>
</protein>
<evidence type="ECO:0000256" key="1">
    <source>
        <dbReference type="ARBA" id="ARBA00043967"/>
    </source>
</evidence>
<evidence type="ECO:0000313" key="4">
    <source>
        <dbReference type="Proteomes" id="UP000186030"/>
    </source>
</evidence>
<dbReference type="InterPro" id="IPR055346">
    <property type="entry name" value="Fe-S_cluster_assembly_SufBD"/>
</dbReference>
<dbReference type="Pfam" id="PF01458">
    <property type="entry name" value="SUFBD_core"/>
    <property type="match status" value="1"/>
</dbReference>
<dbReference type="PANTHER" id="PTHR30508:SF1">
    <property type="entry name" value="UPF0051 PROTEIN ABCI8, CHLOROPLASTIC-RELATED"/>
    <property type="match status" value="1"/>
</dbReference>
<comment type="similarity">
    <text evidence="1">Belongs to the iron-sulfur cluster assembly SufBD family.</text>
</comment>
<dbReference type="GO" id="GO:0016226">
    <property type="term" value="P:iron-sulfur cluster assembly"/>
    <property type="evidence" value="ECO:0007669"/>
    <property type="project" value="InterPro"/>
</dbReference>
<dbReference type="InterPro" id="IPR000825">
    <property type="entry name" value="SUF_FeS_clus_asmbl_SufBD_core"/>
</dbReference>
<accession>A0A1Q5SCR3</accession>
<name>A0A1Q5SCR3_9BACL</name>
<proteinExistence type="inferred from homology"/>
<dbReference type="SUPFAM" id="SSF101960">
    <property type="entry name" value="Stabilizer of iron transporter SufD"/>
    <property type="match status" value="1"/>
</dbReference>
<reference evidence="4" key="2">
    <citation type="submission" date="2017-01" db="EMBL/GenBank/DDBJ databases">
        <title>Genome sequencing and annotation of Geobacillus sp. 1017, a Hydrocarbon-Oxidizing Thermophilic Bacterium Isolated from a Heavy Oil Reservoir (China).</title>
        <authorList>
            <person name="Kadnikov V.V."/>
            <person name="Mardanov A.V."/>
            <person name="Poltaraus A.B."/>
            <person name="Sokolova D.S."/>
            <person name="Semenova E.M."/>
            <person name="Ravin N.V."/>
            <person name="Tourova T.P."/>
            <person name="Nazina T.N."/>
        </authorList>
    </citation>
    <scope>NUCLEOTIDE SEQUENCE [LARGE SCALE GENOMIC DNA]</scope>
    <source>
        <strain evidence="4">1017</strain>
    </source>
</reference>
<organism evidence="3 4">
    <name type="scientific">Geobacillus proteiniphilus</name>
    <dbReference type="NCBI Taxonomy" id="860353"/>
    <lineage>
        <taxon>Bacteria</taxon>
        <taxon>Bacillati</taxon>
        <taxon>Bacillota</taxon>
        <taxon>Bacilli</taxon>
        <taxon>Bacillales</taxon>
        <taxon>Anoxybacillaceae</taxon>
        <taxon>Geobacillus</taxon>
    </lineage>
</organism>
<dbReference type="PANTHER" id="PTHR30508">
    <property type="entry name" value="FES CLUSTER ASSEMBLY PROTEIN SUF"/>
    <property type="match status" value="1"/>
</dbReference>
<dbReference type="InterPro" id="IPR037284">
    <property type="entry name" value="SUF_FeS_clus_asmbl_SufBD_sf"/>
</dbReference>
<dbReference type="AlphaFoldDB" id="A0A1Q5SCR3"/>
<sequence length="78" mass="8545">MVTKRAVCEENATMEWIDGNIGSKLTMKYPAVILKGEGARGLTLSIAIAGKGQHQDAGAKMIHLAPNHIVYSRERCHR</sequence>
<feature type="domain" description="SUF system FeS cluster assembly SufBD core" evidence="2">
    <location>
        <begin position="2"/>
        <end position="67"/>
    </location>
</feature>
<dbReference type="Proteomes" id="UP000186030">
    <property type="component" value="Unassembled WGS sequence"/>
</dbReference>
<evidence type="ECO:0000259" key="2">
    <source>
        <dbReference type="Pfam" id="PF01458"/>
    </source>
</evidence>
<reference evidence="3 4" key="1">
    <citation type="submission" date="2016-11" db="EMBL/GenBank/DDBJ databases">
        <authorList>
            <person name="Kadnikov V."/>
            <person name="Nazina T."/>
        </authorList>
    </citation>
    <scope>NUCLEOTIDE SEQUENCE [LARGE SCALE GENOMIC DNA]</scope>
    <source>
        <strain evidence="3 4">1017</strain>
    </source>
</reference>
<comment type="caution">
    <text evidence="3">The sequence shown here is derived from an EMBL/GenBank/DDBJ whole genome shotgun (WGS) entry which is preliminary data.</text>
</comment>
<dbReference type="EMBL" id="MQMG01000159">
    <property type="protein sequence ID" value="OKO85716.1"/>
    <property type="molecule type" value="Genomic_DNA"/>
</dbReference>
<evidence type="ECO:0000313" key="3">
    <source>
        <dbReference type="EMBL" id="OKO85716.1"/>
    </source>
</evidence>